<dbReference type="WBParaSite" id="ALUE_0000395601-mRNA-1">
    <property type="protein sequence ID" value="ALUE_0000395601-mRNA-1"/>
    <property type="gene ID" value="ALUE_0000395601"/>
</dbReference>
<evidence type="ECO:0000313" key="2">
    <source>
        <dbReference type="WBParaSite" id="ALUE_0000395601-mRNA-1"/>
    </source>
</evidence>
<name>A0A0M3HPS2_ASCLU</name>
<accession>A0A0M3HPS2</accession>
<reference evidence="2" key="1">
    <citation type="submission" date="2016-05" db="UniProtKB">
        <authorList>
            <consortium name="WormBaseParasite"/>
        </authorList>
    </citation>
    <scope>IDENTIFICATION</scope>
</reference>
<keyword evidence="1" id="KW-1185">Reference proteome</keyword>
<protein>
    <submittedName>
        <fullName evidence="2">Pentatricopeptide repeat-containing protein</fullName>
    </submittedName>
</protein>
<proteinExistence type="predicted"/>
<dbReference type="AlphaFoldDB" id="A0A0M3HPS2"/>
<evidence type="ECO:0000313" key="1">
    <source>
        <dbReference type="Proteomes" id="UP000036681"/>
    </source>
</evidence>
<organism evidence="1 2">
    <name type="scientific">Ascaris lumbricoides</name>
    <name type="common">Giant roundworm</name>
    <dbReference type="NCBI Taxonomy" id="6252"/>
    <lineage>
        <taxon>Eukaryota</taxon>
        <taxon>Metazoa</taxon>
        <taxon>Ecdysozoa</taxon>
        <taxon>Nematoda</taxon>
        <taxon>Chromadorea</taxon>
        <taxon>Rhabditida</taxon>
        <taxon>Spirurina</taxon>
        <taxon>Ascaridomorpha</taxon>
        <taxon>Ascaridoidea</taxon>
        <taxon>Ascarididae</taxon>
        <taxon>Ascaris</taxon>
    </lineage>
</organism>
<sequence length="122" mass="14317">MATPAISHRKKPTLSTSICKLSTRRRLISSEDSLKRLNDRFRSRKSCIKCNKQYIFMSMTYQKFHVTLSIQITLNVLSCFYDRATRGNRDHYFVQFVNACLHTSESFAGRVYDHVRLLPHLL</sequence>
<dbReference type="Proteomes" id="UP000036681">
    <property type="component" value="Unplaced"/>
</dbReference>